<sequence>MTSPRDTQRDTKSKRRSRPVKASNPLVVRLRRYLLAGVLVTAPIGITLWLIWQFISFVDDKIEPLVPARWDPQTYLVEFFNLPFDIPGFGVLFALLGLTFIGFLAANYIGRHIMRFGENLLNRVPVVRSIYGSIKQVLETLINQETSAFRRVVLVEYPREGSWAVGFVTGETEGEVQRLTDATTINVFIPATPNPTTGFLLFIPKGEVHDLDMSVEAGVKLVVSGGIVMPPASAKNSKQADLRLSKEMLKPEVTEVRRTGLLTRLRNYFLTGILVTVPFGITAWLGWEFLGFIDSRVVPLIPANWNPEHYLPFSIPGLGVIVLLTGLILVGMTAAGFLGRVMVRTADRMLGTLPVARSIYGATKQIIETIIAQQSNAFRDTVLIEYPRRGSWAIGFITGQTEGHVQDVTQTEMANVFLPTTPNPTSGFLLFIPREETILLDMSVEEGLKMVISGGIITPADHGADDDGDDEPDMSSDAPQEAQTTSGVRKRA</sequence>
<dbReference type="Proteomes" id="UP000581135">
    <property type="component" value="Unassembled WGS sequence"/>
</dbReference>
<reference evidence="3 4" key="1">
    <citation type="submission" date="2020-08" db="EMBL/GenBank/DDBJ databases">
        <title>Genomic Encyclopedia of Type Strains, Phase III (KMG-III): the genomes of soil and plant-associated and newly described type strains.</title>
        <authorList>
            <person name="Whitman W."/>
        </authorList>
    </citation>
    <scope>NUCLEOTIDE SEQUENCE [LARGE SCALE GENOMIC DNA]</scope>
    <source>
        <strain evidence="3 4">CECT 8803</strain>
    </source>
</reference>
<evidence type="ECO:0000256" key="2">
    <source>
        <dbReference type="SAM" id="Phobius"/>
    </source>
</evidence>
<keyword evidence="2" id="KW-0472">Membrane</keyword>
<accession>A0A839ST12</accession>
<dbReference type="InterPro" id="IPR007462">
    <property type="entry name" value="COV1-like"/>
</dbReference>
<dbReference type="Pfam" id="PF04367">
    <property type="entry name" value="DUF502"/>
    <property type="match status" value="2"/>
</dbReference>
<dbReference type="RefSeq" id="WP_221205822.1">
    <property type="nucleotide sequence ID" value="NZ_JACHXA010000004.1"/>
</dbReference>
<feature type="transmembrane region" description="Helical" evidence="2">
    <location>
        <begin position="33"/>
        <end position="55"/>
    </location>
</feature>
<keyword evidence="2" id="KW-1133">Transmembrane helix</keyword>
<feature type="compositionally biased region" description="Acidic residues" evidence="1">
    <location>
        <begin position="464"/>
        <end position="474"/>
    </location>
</feature>
<feature type="transmembrane region" description="Helical" evidence="2">
    <location>
        <begin position="268"/>
        <end position="293"/>
    </location>
</feature>
<feature type="transmembrane region" description="Helical" evidence="2">
    <location>
        <begin position="313"/>
        <end position="339"/>
    </location>
</feature>
<feature type="transmembrane region" description="Helical" evidence="2">
    <location>
        <begin position="86"/>
        <end position="109"/>
    </location>
</feature>
<name>A0A839ST12_9PROT</name>
<evidence type="ECO:0000313" key="4">
    <source>
        <dbReference type="Proteomes" id="UP000581135"/>
    </source>
</evidence>
<feature type="compositionally biased region" description="Basic and acidic residues" evidence="1">
    <location>
        <begin position="1"/>
        <end position="11"/>
    </location>
</feature>
<feature type="region of interest" description="Disordered" evidence="1">
    <location>
        <begin position="459"/>
        <end position="492"/>
    </location>
</feature>
<dbReference type="EMBL" id="JACHXA010000004">
    <property type="protein sequence ID" value="MBB3065612.1"/>
    <property type="molecule type" value="Genomic_DNA"/>
</dbReference>
<comment type="caution">
    <text evidence="3">The sequence shown here is derived from an EMBL/GenBank/DDBJ whole genome shotgun (WGS) entry which is preliminary data.</text>
</comment>
<keyword evidence="2" id="KW-0812">Transmembrane</keyword>
<feature type="compositionally biased region" description="Polar residues" evidence="1">
    <location>
        <begin position="481"/>
        <end position="492"/>
    </location>
</feature>
<proteinExistence type="predicted"/>
<gene>
    <name evidence="3" type="ORF">FHR98_001899</name>
</gene>
<dbReference type="PANTHER" id="PTHR31876">
    <property type="entry name" value="COV-LIKE PROTEIN 1"/>
    <property type="match status" value="1"/>
</dbReference>
<dbReference type="AlphaFoldDB" id="A0A839ST12"/>
<dbReference type="PANTHER" id="PTHR31876:SF26">
    <property type="entry name" value="PROTEIN LIKE COV 2"/>
    <property type="match status" value="1"/>
</dbReference>
<protein>
    <submittedName>
        <fullName evidence="3">Putative membrane protein</fullName>
    </submittedName>
</protein>
<evidence type="ECO:0000256" key="1">
    <source>
        <dbReference type="SAM" id="MobiDB-lite"/>
    </source>
</evidence>
<organism evidence="3 4">
    <name type="scientific">Limibacillus halophilus</name>
    <dbReference type="NCBI Taxonomy" id="1579333"/>
    <lineage>
        <taxon>Bacteria</taxon>
        <taxon>Pseudomonadati</taxon>
        <taxon>Pseudomonadota</taxon>
        <taxon>Alphaproteobacteria</taxon>
        <taxon>Rhodospirillales</taxon>
        <taxon>Rhodovibrionaceae</taxon>
        <taxon>Limibacillus</taxon>
    </lineage>
</organism>
<feature type="region of interest" description="Disordered" evidence="1">
    <location>
        <begin position="1"/>
        <end position="20"/>
    </location>
</feature>
<evidence type="ECO:0000313" key="3">
    <source>
        <dbReference type="EMBL" id="MBB3065612.1"/>
    </source>
</evidence>
<keyword evidence="4" id="KW-1185">Reference proteome</keyword>